<feature type="compositionally biased region" description="Low complexity" evidence="1">
    <location>
        <begin position="161"/>
        <end position="170"/>
    </location>
</feature>
<dbReference type="Proteomes" id="UP000007797">
    <property type="component" value="Unassembled WGS sequence"/>
</dbReference>
<evidence type="ECO:0000313" key="2">
    <source>
        <dbReference type="EMBL" id="EGG13294.1"/>
    </source>
</evidence>
<feature type="region of interest" description="Disordered" evidence="1">
    <location>
        <begin position="1"/>
        <end position="31"/>
    </location>
</feature>
<keyword evidence="3" id="KW-1185">Reference proteome</keyword>
<dbReference type="KEGG" id="dfa:DFA_11055"/>
<organism evidence="2 3">
    <name type="scientific">Cavenderia fasciculata</name>
    <name type="common">Slime mold</name>
    <name type="synonym">Dictyostelium fasciculatum</name>
    <dbReference type="NCBI Taxonomy" id="261658"/>
    <lineage>
        <taxon>Eukaryota</taxon>
        <taxon>Amoebozoa</taxon>
        <taxon>Evosea</taxon>
        <taxon>Eumycetozoa</taxon>
        <taxon>Dictyostelia</taxon>
        <taxon>Acytosteliales</taxon>
        <taxon>Cavenderiaceae</taxon>
        <taxon>Cavenderia</taxon>
    </lineage>
</organism>
<name>F4QEN3_CACFS</name>
<sequence>MNDINQDNTTSTTTTTTTTNTTLSTTTTTTKEDRQFKERNNYYIKIGKHHVIPLLLILHRYSTFTEYHFQELIISIQELVLNHLRKNDALFSMFYDSMSTDRIVERPKLFSLPHFNYTYKFVPTFPRYAVVIKKQGFTLPLPPPKRVVLYVGSNNTLVDSPLLNDNTDSNNNHDDATTISDDSDNDDNDANIIDVDGDQRQPKQQQQQQKLTAKKRKSTDTQTPPRKSPAKSSSSSNNTSTSIASPPKRLIAEEIIEIDGDETIESIATKNVAKPKAKLIIPSVPIALDDSNNGDADDSGSDQEYHGGEFEGQEW</sequence>
<dbReference type="OrthoDB" id="21056at2759"/>
<dbReference type="EMBL" id="GL883029">
    <property type="protein sequence ID" value="EGG13294.1"/>
    <property type="molecule type" value="Genomic_DNA"/>
</dbReference>
<protein>
    <submittedName>
        <fullName evidence="2">Uncharacterized protein</fullName>
    </submittedName>
</protein>
<feature type="region of interest" description="Disordered" evidence="1">
    <location>
        <begin position="286"/>
        <end position="315"/>
    </location>
</feature>
<reference evidence="3" key="1">
    <citation type="journal article" date="2011" name="Genome Res.">
        <title>Phylogeny-wide analysis of social amoeba genomes highlights ancient origins for complex intercellular communication.</title>
        <authorList>
            <person name="Heidel A.J."/>
            <person name="Lawal H.M."/>
            <person name="Felder M."/>
            <person name="Schilde C."/>
            <person name="Helps N.R."/>
            <person name="Tunggal B."/>
            <person name="Rivero F."/>
            <person name="John U."/>
            <person name="Schleicher M."/>
            <person name="Eichinger L."/>
            <person name="Platzer M."/>
            <person name="Noegel A.A."/>
            <person name="Schaap P."/>
            <person name="Gloeckner G."/>
        </authorList>
    </citation>
    <scope>NUCLEOTIDE SEQUENCE [LARGE SCALE GENOMIC DNA]</scope>
    <source>
        <strain evidence="3">SH3</strain>
    </source>
</reference>
<dbReference type="AlphaFoldDB" id="F4QEN3"/>
<gene>
    <name evidence="2" type="ORF">DFA_11055</name>
</gene>
<proteinExistence type="predicted"/>
<dbReference type="GeneID" id="14865993"/>
<accession>F4QEN3</accession>
<dbReference type="RefSeq" id="XP_004349993.1">
    <property type="nucleotide sequence ID" value="XM_004349943.1"/>
</dbReference>
<feature type="compositionally biased region" description="Low complexity" evidence="1">
    <location>
        <begin position="230"/>
        <end position="247"/>
    </location>
</feature>
<feature type="region of interest" description="Disordered" evidence="1">
    <location>
        <begin position="161"/>
        <end position="248"/>
    </location>
</feature>
<evidence type="ECO:0000256" key="1">
    <source>
        <dbReference type="SAM" id="MobiDB-lite"/>
    </source>
</evidence>
<feature type="compositionally biased region" description="Low complexity" evidence="1">
    <location>
        <begin position="202"/>
        <end position="211"/>
    </location>
</feature>
<feature type="compositionally biased region" description="Low complexity" evidence="1">
    <location>
        <begin position="8"/>
        <end position="29"/>
    </location>
</feature>
<evidence type="ECO:0000313" key="3">
    <source>
        <dbReference type="Proteomes" id="UP000007797"/>
    </source>
</evidence>